<gene>
    <name evidence="1" type="ORF">MARPO_0126s0009</name>
</gene>
<dbReference type="AlphaFoldDB" id="A0A2R6W8U5"/>
<reference evidence="2" key="1">
    <citation type="journal article" date="2017" name="Cell">
        <title>Insights into land plant evolution garnered from the Marchantia polymorpha genome.</title>
        <authorList>
            <person name="Bowman J.L."/>
            <person name="Kohchi T."/>
            <person name="Yamato K.T."/>
            <person name="Jenkins J."/>
            <person name="Shu S."/>
            <person name="Ishizaki K."/>
            <person name="Yamaoka S."/>
            <person name="Nishihama R."/>
            <person name="Nakamura Y."/>
            <person name="Berger F."/>
            <person name="Adam C."/>
            <person name="Aki S.S."/>
            <person name="Althoff F."/>
            <person name="Araki T."/>
            <person name="Arteaga-Vazquez M.A."/>
            <person name="Balasubrmanian S."/>
            <person name="Barry K."/>
            <person name="Bauer D."/>
            <person name="Boehm C.R."/>
            <person name="Briginshaw L."/>
            <person name="Caballero-Perez J."/>
            <person name="Catarino B."/>
            <person name="Chen F."/>
            <person name="Chiyoda S."/>
            <person name="Chovatia M."/>
            <person name="Davies K.M."/>
            <person name="Delmans M."/>
            <person name="Demura T."/>
            <person name="Dierschke T."/>
            <person name="Dolan L."/>
            <person name="Dorantes-Acosta A.E."/>
            <person name="Eklund D.M."/>
            <person name="Florent S.N."/>
            <person name="Flores-Sandoval E."/>
            <person name="Fujiyama A."/>
            <person name="Fukuzawa H."/>
            <person name="Galik B."/>
            <person name="Grimanelli D."/>
            <person name="Grimwood J."/>
            <person name="Grossniklaus U."/>
            <person name="Hamada T."/>
            <person name="Haseloff J."/>
            <person name="Hetherington A.J."/>
            <person name="Higo A."/>
            <person name="Hirakawa Y."/>
            <person name="Hundley H.N."/>
            <person name="Ikeda Y."/>
            <person name="Inoue K."/>
            <person name="Inoue S.I."/>
            <person name="Ishida S."/>
            <person name="Jia Q."/>
            <person name="Kakita M."/>
            <person name="Kanazawa T."/>
            <person name="Kawai Y."/>
            <person name="Kawashima T."/>
            <person name="Kennedy M."/>
            <person name="Kinose K."/>
            <person name="Kinoshita T."/>
            <person name="Kohara Y."/>
            <person name="Koide E."/>
            <person name="Komatsu K."/>
            <person name="Kopischke S."/>
            <person name="Kubo M."/>
            <person name="Kyozuka J."/>
            <person name="Lagercrantz U."/>
            <person name="Lin S.S."/>
            <person name="Lindquist E."/>
            <person name="Lipzen A.M."/>
            <person name="Lu C.W."/>
            <person name="De Luna E."/>
            <person name="Martienssen R.A."/>
            <person name="Minamino N."/>
            <person name="Mizutani M."/>
            <person name="Mizutani M."/>
            <person name="Mochizuki N."/>
            <person name="Monte I."/>
            <person name="Mosher R."/>
            <person name="Nagasaki H."/>
            <person name="Nakagami H."/>
            <person name="Naramoto S."/>
            <person name="Nishitani K."/>
            <person name="Ohtani M."/>
            <person name="Okamoto T."/>
            <person name="Okumura M."/>
            <person name="Phillips J."/>
            <person name="Pollak B."/>
            <person name="Reinders A."/>
            <person name="Rovekamp M."/>
            <person name="Sano R."/>
            <person name="Sawa S."/>
            <person name="Schmid M.W."/>
            <person name="Shirakawa M."/>
            <person name="Solano R."/>
            <person name="Spunde A."/>
            <person name="Suetsugu N."/>
            <person name="Sugano S."/>
            <person name="Sugiyama A."/>
            <person name="Sun R."/>
            <person name="Suzuki Y."/>
            <person name="Takenaka M."/>
            <person name="Takezawa D."/>
            <person name="Tomogane H."/>
            <person name="Tsuzuki M."/>
            <person name="Ueda T."/>
            <person name="Umeda M."/>
            <person name="Ward J.M."/>
            <person name="Watanabe Y."/>
            <person name="Yazaki K."/>
            <person name="Yokoyama R."/>
            <person name="Yoshitake Y."/>
            <person name="Yotsui I."/>
            <person name="Zachgo S."/>
            <person name="Schmutz J."/>
        </authorList>
    </citation>
    <scope>NUCLEOTIDE SEQUENCE [LARGE SCALE GENOMIC DNA]</scope>
    <source>
        <strain evidence="2">Tak-1</strain>
    </source>
</reference>
<sequence>MLLLHPTHKSLSRVSSYVQVELCIGHSGPHQGIVNVEECFGSCGSVSQKGPVEPPHMVHKTHFPVEIPAPARVLPRMMLSATLLLIFRIN</sequence>
<accession>A0A2R6W8U5</accession>
<evidence type="ECO:0000313" key="2">
    <source>
        <dbReference type="Proteomes" id="UP000244005"/>
    </source>
</evidence>
<organism evidence="1 2">
    <name type="scientific">Marchantia polymorpha</name>
    <name type="common">Common liverwort</name>
    <name type="synonym">Marchantia aquatica</name>
    <dbReference type="NCBI Taxonomy" id="3197"/>
    <lineage>
        <taxon>Eukaryota</taxon>
        <taxon>Viridiplantae</taxon>
        <taxon>Streptophyta</taxon>
        <taxon>Embryophyta</taxon>
        <taxon>Marchantiophyta</taxon>
        <taxon>Marchantiopsida</taxon>
        <taxon>Marchantiidae</taxon>
        <taxon>Marchantiales</taxon>
        <taxon>Marchantiaceae</taxon>
        <taxon>Marchantia</taxon>
    </lineage>
</organism>
<name>A0A2R6W8U5_MARPO</name>
<dbReference type="Gramene" id="Mp4g19850.1">
    <property type="protein sequence ID" value="Mp4g19850.1.cds"/>
    <property type="gene ID" value="Mp4g19850"/>
</dbReference>
<evidence type="ECO:0000313" key="1">
    <source>
        <dbReference type="EMBL" id="PTQ30288.1"/>
    </source>
</evidence>
<dbReference type="Proteomes" id="UP000244005">
    <property type="component" value="Unassembled WGS sequence"/>
</dbReference>
<keyword evidence="2" id="KW-1185">Reference proteome</keyword>
<proteinExistence type="predicted"/>
<dbReference type="EMBL" id="KZ772798">
    <property type="protein sequence ID" value="PTQ30288.1"/>
    <property type="molecule type" value="Genomic_DNA"/>
</dbReference>
<protein>
    <submittedName>
        <fullName evidence="1">Uncharacterized protein</fullName>
    </submittedName>
</protein>